<feature type="signal peptide" evidence="1">
    <location>
        <begin position="1"/>
        <end position="24"/>
    </location>
</feature>
<evidence type="ECO:0000313" key="3">
    <source>
        <dbReference type="Proteomes" id="UP001497623"/>
    </source>
</evidence>
<proteinExistence type="predicted"/>
<sequence length="123" mass="13658">MENAMAYTKLGMFFLISYLLTVNADPDPSIIPSKKYLPLPWAPHPWTPLTFIYYPAPRPSIIPPKSYLPYPWLPLPKPRPFVEESCARTGGQCVRVGECPTATANPDIGLCPLQPGFECCYGG</sequence>
<dbReference type="Proteomes" id="UP001497623">
    <property type="component" value="Unassembled WGS sequence"/>
</dbReference>
<evidence type="ECO:0000313" key="2">
    <source>
        <dbReference type="EMBL" id="CAL4113703.1"/>
    </source>
</evidence>
<comment type="caution">
    <text evidence="2">The sequence shown here is derived from an EMBL/GenBank/DDBJ whole genome shotgun (WGS) entry which is preliminary data.</text>
</comment>
<keyword evidence="1" id="KW-0732">Signal</keyword>
<feature type="chain" id="PRO_5043763537" evidence="1">
    <location>
        <begin position="25"/>
        <end position="123"/>
    </location>
</feature>
<evidence type="ECO:0000256" key="1">
    <source>
        <dbReference type="SAM" id="SignalP"/>
    </source>
</evidence>
<protein>
    <submittedName>
        <fullName evidence="2">Uncharacterized protein</fullName>
    </submittedName>
</protein>
<reference evidence="2 3" key="1">
    <citation type="submission" date="2024-05" db="EMBL/GenBank/DDBJ databases">
        <authorList>
            <person name="Wallberg A."/>
        </authorList>
    </citation>
    <scope>NUCLEOTIDE SEQUENCE [LARGE SCALE GENOMIC DNA]</scope>
</reference>
<keyword evidence="3" id="KW-1185">Reference proteome</keyword>
<accession>A0AAV2R696</accession>
<dbReference type="AlphaFoldDB" id="A0AAV2R696"/>
<dbReference type="EMBL" id="CAXKWB010015402">
    <property type="protein sequence ID" value="CAL4113703.1"/>
    <property type="molecule type" value="Genomic_DNA"/>
</dbReference>
<feature type="non-terminal residue" evidence="2">
    <location>
        <position position="123"/>
    </location>
</feature>
<organism evidence="2 3">
    <name type="scientific">Meganyctiphanes norvegica</name>
    <name type="common">Northern krill</name>
    <name type="synonym">Thysanopoda norvegica</name>
    <dbReference type="NCBI Taxonomy" id="48144"/>
    <lineage>
        <taxon>Eukaryota</taxon>
        <taxon>Metazoa</taxon>
        <taxon>Ecdysozoa</taxon>
        <taxon>Arthropoda</taxon>
        <taxon>Crustacea</taxon>
        <taxon>Multicrustacea</taxon>
        <taxon>Malacostraca</taxon>
        <taxon>Eumalacostraca</taxon>
        <taxon>Eucarida</taxon>
        <taxon>Euphausiacea</taxon>
        <taxon>Euphausiidae</taxon>
        <taxon>Meganyctiphanes</taxon>
    </lineage>
</organism>
<gene>
    <name evidence="2" type="ORF">MNOR_LOCUS20178</name>
</gene>
<name>A0AAV2R696_MEGNR</name>